<gene>
    <name evidence="1" type="ORF">OIU77_020082</name>
</gene>
<sequence length="150" mass="17548">MHIHITNRRERIAFNGRHRHQIRAFRFGTRNKTEQLRKPARMPREIRVWDILLATKPDLSTPEKKTVPLQLRSVRVKRLRRVGWSTCWNLAFGEGRSSRLGTVEASPLFRFGSISRERDLTGFNGCAAALLEMTGLSLDRYCYCRYVFRG</sequence>
<comment type="caution">
    <text evidence="1">The sequence shown here is derived from an EMBL/GenBank/DDBJ whole genome shotgun (WGS) entry which is preliminary data.</text>
</comment>
<organism evidence="1 2">
    <name type="scientific">Salix suchowensis</name>
    <dbReference type="NCBI Taxonomy" id="1278906"/>
    <lineage>
        <taxon>Eukaryota</taxon>
        <taxon>Viridiplantae</taxon>
        <taxon>Streptophyta</taxon>
        <taxon>Embryophyta</taxon>
        <taxon>Tracheophyta</taxon>
        <taxon>Spermatophyta</taxon>
        <taxon>Magnoliopsida</taxon>
        <taxon>eudicotyledons</taxon>
        <taxon>Gunneridae</taxon>
        <taxon>Pentapetalae</taxon>
        <taxon>rosids</taxon>
        <taxon>fabids</taxon>
        <taxon>Malpighiales</taxon>
        <taxon>Salicaceae</taxon>
        <taxon>Saliceae</taxon>
        <taxon>Salix</taxon>
    </lineage>
</organism>
<proteinExistence type="predicted"/>
<evidence type="ECO:0000313" key="2">
    <source>
        <dbReference type="Proteomes" id="UP001141253"/>
    </source>
</evidence>
<accession>A0ABQ9CMT8</accession>
<reference evidence="1" key="2">
    <citation type="journal article" date="2023" name="Int. J. Mol. Sci.">
        <title>De Novo Assembly and Annotation of 11 Diverse Shrub Willow (Salix) Genomes Reveals Novel Gene Organization in Sex-Linked Regions.</title>
        <authorList>
            <person name="Hyden B."/>
            <person name="Feng K."/>
            <person name="Yates T.B."/>
            <person name="Jawdy S."/>
            <person name="Cereghino C."/>
            <person name="Smart L.B."/>
            <person name="Muchero W."/>
        </authorList>
    </citation>
    <scope>NUCLEOTIDE SEQUENCE</scope>
    <source>
        <tissue evidence="1">Shoot tip</tissue>
    </source>
</reference>
<dbReference type="Proteomes" id="UP001141253">
    <property type="component" value="Chromosome 5"/>
</dbReference>
<dbReference type="EMBL" id="JAPFFI010000003">
    <property type="protein sequence ID" value="KAJ6399458.1"/>
    <property type="molecule type" value="Genomic_DNA"/>
</dbReference>
<protein>
    <submittedName>
        <fullName evidence="1">Uncharacterized protein</fullName>
    </submittedName>
</protein>
<keyword evidence="2" id="KW-1185">Reference proteome</keyword>
<evidence type="ECO:0000313" key="1">
    <source>
        <dbReference type="EMBL" id="KAJ6399458.1"/>
    </source>
</evidence>
<name>A0ABQ9CMT8_9ROSI</name>
<reference evidence="1" key="1">
    <citation type="submission" date="2022-10" db="EMBL/GenBank/DDBJ databases">
        <authorList>
            <person name="Hyden B.L."/>
            <person name="Feng K."/>
            <person name="Yates T."/>
            <person name="Jawdy S."/>
            <person name="Smart L.B."/>
            <person name="Muchero W."/>
        </authorList>
    </citation>
    <scope>NUCLEOTIDE SEQUENCE</scope>
    <source>
        <tissue evidence="1">Shoot tip</tissue>
    </source>
</reference>